<dbReference type="EMBL" id="MN740210">
    <property type="protein sequence ID" value="QHT93762.1"/>
    <property type="molecule type" value="Genomic_DNA"/>
</dbReference>
<dbReference type="AlphaFoldDB" id="A0A6C0ILC1"/>
<dbReference type="SUPFAM" id="SSF53335">
    <property type="entry name" value="S-adenosyl-L-methionine-dependent methyltransferases"/>
    <property type="match status" value="1"/>
</dbReference>
<dbReference type="GO" id="GO:0008757">
    <property type="term" value="F:S-adenosylmethionine-dependent methyltransferase activity"/>
    <property type="evidence" value="ECO:0007669"/>
    <property type="project" value="InterPro"/>
</dbReference>
<dbReference type="PANTHER" id="PTHR43861:SF1">
    <property type="entry name" value="TRANS-ACONITATE 2-METHYLTRANSFERASE"/>
    <property type="match status" value="1"/>
</dbReference>
<sequence length="307" mass="35840">MKLNSIFKTYTKMDSIGKTLFFIVLFLLTISICKVVFKNKTEEGFQNDVDSNEHFNNIDMFDKFYASIYDFIAFDEKKNNFEVKKIIELTNPNMNSVILDIGSGLGHHVKALNENYCGEIIGIDKSSHMVDYSKHIYPDISASFQNIDITTGKSFPNQFFSHILCLYFTIYYIQNQKLFLQNCFNMLQNNGYIILHLVNKDSISTLLRPDYVNSVSNNYVPKTTIDFNKFQYISTFDTSIDEKNVIFKEQFTFKNGKKRTHNHSLFMNDQEVILNYARGAGFIVHAKVDMTDCDYENHYLYVLKKPY</sequence>
<organism evidence="2">
    <name type="scientific">viral metagenome</name>
    <dbReference type="NCBI Taxonomy" id="1070528"/>
    <lineage>
        <taxon>unclassified sequences</taxon>
        <taxon>metagenomes</taxon>
        <taxon>organismal metagenomes</taxon>
    </lineage>
</organism>
<evidence type="ECO:0000313" key="2">
    <source>
        <dbReference type="EMBL" id="QHT93762.1"/>
    </source>
</evidence>
<dbReference type="Gene3D" id="3.40.50.150">
    <property type="entry name" value="Vaccinia Virus protein VP39"/>
    <property type="match status" value="1"/>
</dbReference>
<dbReference type="PANTHER" id="PTHR43861">
    <property type="entry name" value="TRANS-ACONITATE 2-METHYLTRANSFERASE-RELATED"/>
    <property type="match status" value="1"/>
</dbReference>
<dbReference type="InterPro" id="IPR013216">
    <property type="entry name" value="Methyltransf_11"/>
</dbReference>
<reference evidence="2" key="1">
    <citation type="journal article" date="2020" name="Nature">
        <title>Giant virus diversity and host interactions through global metagenomics.</title>
        <authorList>
            <person name="Schulz F."/>
            <person name="Roux S."/>
            <person name="Paez-Espino D."/>
            <person name="Jungbluth S."/>
            <person name="Walsh D.A."/>
            <person name="Denef V.J."/>
            <person name="McMahon K.D."/>
            <person name="Konstantinidis K.T."/>
            <person name="Eloe-Fadrosh E.A."/>
            <person name="Kyrpides N.C."/>
            <person name="Woyke T."/>
        </authorList>
    </citation>
    <scope>NUCLEOTIDE SEQUENCE</scope>
    <source>
        <strain evidence="2">GVMAG-M-3300024258-14</strain>
    </source>
</reference>
<name>A0A6C0ILC1_9ZZZZ</name>
<dbReference type="InterPro" id="IPR029063">
    <property type="entry name" value="SAM-dependent_MTases_sf"/>
</dbReference>
<accession>A0A6C0ILC1</accession>
<protein>
    <recommendedName>
        <fullName evidence="1">Methyltransferase type 11 domain-containing protein</fullName>
    </recommendedName>
</protein>
<evidence type="ECO:0000259" key="1">
    <source>
        <dbReference type="Pfam" id="PF08241"/>
    </source>
</evidence>
<proteinExistence type="predicted"/>
<feature type="domain" description="Methyltransferase type 11" evidence="1">
    <location>
        <begin position="99"/>
        <end position="195"/>
    </location>
</feature>
<dbReference type="Pfam" id="PF08241">
    <property type="entry name" value="Methyltransf_11"/>
    <property type="match status" value="1"/>
</dbReference>
<dbReference type="CDD" id="cd02440">
    <property type="entry name" value="AdoMet_MTases"/>
    <property type="match status" value="1"/>
</dbReference>